<sequence length="257" mass="28955">MSKLILLFSLGLAALASRNFFVWPTPSGKTPLKLRQVIFGACLLIFSSLVAHSFSMQTAELLSTMTGISLAFTFLFYLLFLPLDITRAVLFSGERPLKSSWRTFGSAIRMWIIIIPITQLLGIMLSKFLTLMIPSEELYSQEVTQEVKNSLPMTKYLIGMILNLGVLTPFGEEIFFRGILQTFLKNKMTRIWAVVCSSIIFSLIHVEQSLGSWIFVPVLFVFSLSAGFLYEKDRHILSPIVLHGLFNLTSLMLLGIK</sequence>
<dbReference type="InterPro" id="IPR003675">
    <property type="entry name" value="Rce1/LyrA-like_dom"/>
</dbReference>
<dbReference type="OrthoDB" id="9782250at2"/>
<dbReference type="RefSeq" id="WP_108896498.1">
    <property type="nucleotide sequence ID" value="NZ_LT993738.1"/>
</dbReference>
<feature type="transmembrane region" description="Helical" evidence="1">
    <location>
        <begin position="213"/>
        <end position="230"/>
    </location>
</feature>
<accession>A0A2R8FAU2</accession>
<feature type="transmembrane region" description="Helical" evidence="1">
    <location>
        <begin position="68"/>
        <end position="90"/>
    </location>
</feature>
<gene>
    <name evidence="3" type="ORF">C10C_0364</name>
</gene>
<dbReference type="AlphaFoldDB" id="A0A2R8FAU2"/>
<dbReference type="InterPro" id="IPR052710">
    <property type="entry name" value="CAAX_protease"/>
</dbReference>
<evidence type="ECO:0000313" key="3">
    <source>
        <dbReference type="EMBL" id="SPN73535.1"/>
    </source>
</evidence>
<keyword evidence="1" id="KW-0472">Membrane</keyword>
<evidence type="ECO:0000256" key="1">
    <source>
        <dbReference type="SAM" id="Phobius"/>
    </source>
</evidence>
<keyword evidence="3" id="KW-0645">Protease</keyword>
<feature type="transmembrane region" description="Helical" evidence="1">
    <location>
        <begin position="37"/>
        <end position="56"/>
    </location>
</feature>
<feature type="transmembrane region" description="Helical" evidence="1">
    <location>
        <begin position="153"/>
        <end position="170"/>
    </location>
</feature>
<dbReference type="Proteomes" id="UP000244926">
    <property type="component" value="Chromosome I"/>
</dbReference>
<dbReference type="GO" id="GO:0080120">
    <property type="term" value="P:CAAX-box protein maturation"/>
    <property type="evidence" value="ECO:0007669"/>
    <property type="project" value="UniProtKB-ARBA"/>
</dbReference>
<feature type="transmembrane region" description="Helical" evidence="1">
    <location>
        <begin position="190"/>
        <end position="206"/>
    </location>
</feature>
<dbReference type="Pfam" id="PF02517">
    <property type="entry name" value="Rce1-like"/>
    <property type="match status" value="1"/>
</dbReference>
<feature type="transmembrane region" description="Helical" evidence="1">
    <location>
        <begin position="110"/>
        <end position="133"/>
    </location>
</feature>
<name>A0A2R8FAU2_9CHLA</name>
<keyword evidence="3" id="KW-0378">Hydrolase</keyword>
<organism evidence="3 4">
    <name type="scientific">Chlamydia serpentis</name>
    <dbReference type="NCBI Taxonomy" id="1967782"/>
    <lineage>
        <taxon>Bacteria</taxon>
        <taxon>Pseudomonadati</taxon>
        <taxon>Chlamydiota</taxon>
        <taxon>Chlamydiia</taxon>
        <taxon>Chlamydiales</taxon>
        <taxon>Chlamydiaceae</taxon>
        <taxon>Chlamydia/Chlamydophila group</taxon>
        <taxon>Chlamydia</taxon>
    </lineage>
</organism>
<protein>
    <submittedName>
        <fullName evidence="3">CAAX amino terminal protease self- immunity</fullName>
    </submittedName>
</protein>
<keyword evidence="1" id="KW-1133">Transmembrane helix</keyword>
<proteinExistence type="predicted"/>
<evidence type="ECO:0000259" key="2">
    <source>
        <dbReference type="Pfam" id="PF02517"/>
    </source>
</evidence>
<reference evidence="4" key="1">
    <citation type="submission" date="2017-11" db="EMBL/GenBank/DDBJ databases">
        <authorList>
            <person name="Seth-Smith MB H."/>
        </authorList>
    </citation>
    <scope>NUCLEOTIDE SEQUENCE [LARGE SCALE GENOMIC DNA]</scope>
</reference>
<keyword evidence="1" id="KW-0812">Transmembrane</keyword>
<dbReference type="GO" id="GO:0004175">
    <property type="term" value="F:endopeptidase activity"/>
    <property type="evidence" value="ECO:0007669"/>
    <property type="project" value="UniProtKB-ARBA"/>
</dbReference>
<dbReference type="EMBL" id="LT993738">
    <property type="protein sequence ID" value="SPN73535.1"/>
    <property type="molecule type" value="Genomic_DNA"/>
</dbReference>
<evidence type="ECO:0000313" key="4">
    <source>
        <dbReference type="Proteomes" id="UP000244926"/>
    </source>
</evidence>
<dbReference type="PANTHER" id="PTHR36435:SF1">
    <property type="entry name" value="CAAX AMINO TERMINAL PROTEASE FAMILY PROTEIN"/>
    <property type="match status" value="1"/>
</dbReference>
<dbReference type="GO" id="GO:0006508">
    <property type="term" value="P:proteolysis"/>
    <property type="evidence" value="ECO:0007669"/>
    <property type="project" value="UniProtKB-KW"/>
</dbReference>
<feature type="transmembrane region" description="Helical" evidence="1">
    <location>
        <begin position="236"/>
        <end position="256"/>
    </location>
</feature>
<feature type="domain" description="CAAX prenyl protease 2/Lysostaphin resistance protein A-like" evidence="2">
    <location>
        <begin position="157"/>
        <end position="248"/>
    </location>
</feature>
<dbReference type="KEGG" id="csee:C10C_0364"/>
<keyword evidence="4" id="KW-1185">Reference proteome</keyword>
<dbReference type="PANTHER" id="PTHR36435">
    <property type="entry name" value="SLR1288 PROTEIN"/>
    <property type="match status" value="1"/>
</dbReference>